<dbReference type="KEGG" id="mpad:KEF85_14225"/>
<accession>A0A975MME0</accession>
<feature type="transmembrane region" description="Helical" evidence="1">
    <location>
        <begin position="20"/>
        <end position="41"/>
    </location>
</feature>
<dbReference type="Proteomes" id="UP000676649">
    <property type="component" value="Chromosome"/>
</dbReference>
<organism evidence="2 3">
    <name type="scientific">Methylomonas paludis</name>
    <dbReference type="NCBI Taxonomy" id="1173101"/>
    <lineage>
        <taxon>Bacteria</taxon>
        <taxon>Pseudomonadati</taxon>
        <taxon>Pseudomonadota</taxon>
        <taxon>Gammaproteobacteria</taxon>
        <taxon>Methylococcales</taxon>
        <taxon>Methylococcaceae</taxon>
        <taxon>Methylomonas</taxon>
    </lineage>
</organism>
<keyword evidence="1" id="KW-0472">Membrane</keyword>
<keyword evidence="1" id="KW-1133">Transmembrane helix</keyword>
<dbReference type="RefSeq" id="WP_215581694.1">
    <property type="nucleotide sequence ID" value="NZ_CP073754.1"/>
</dbReference>
<feature type="transmembrane region" description="Helical" evidence="1">
    <location>
        <begin position="53"/>
        <end position="73"/>
    </location>
</feature>
<keyword evidence="1" id="KW-0812">Transmembrane</keyword>
<reference evidence="2" key="1">
    <citation type="submission" date="2021-04" db="EMBL/GenBank/DDBJ databases">
        <title>Draft genome sequence data of methanotrophic Methylovulum sp. strain S1L and Methylomonas sp. strain S2AM isolated from boreal lake water columns.</title>
        <authorList>
            <person name="Rissanen A.J."/>
            <person name="Mangayil R."/>
            <person name="Svenning M.M."/>
            <person name="Khanongnuch R."/>
        </authorList>
    </citation>
    <scope>NUCLEOTIDE SEQUENCE</scope>
    <source>
        <strain evidence="2">S2AM</strain>
    </source>
</reference>
<proteinExistence type="predicted"/>
<dbReference type="EMBL" id="CP073754">
    <property type="protein sequence ID" value="QWF70477.1"/>
    <property type="molecule type" value="Genomic_DNA"/>
</dbReference>
<sequence>MKTNCSNDTPACKSRCFKIALLIVTGIAALGLLVMLLWNWLMPELFVGARQIGYFQALGILLLSKILFGGCHAHGRWKERRQHWESMTPEEREQLKGHFKSRWGHWCRSDKAEDKTVGSPTHHGE</sequence>
<evidence type="ECO:0000256" key="1">
    <source>
        <dbReference type="SAM" id="Phobius"/>
    </source>
</evidence>
<keyword evidence="3" id="KW-1185">Reference proteome</keyword>
<gene>
    <name evidence="2" type="ORF">KEF85_14225</name>
</gene>
<evidence type="ECO:0000313" key="3">
    <source>
        <dbReference type="Proteomes" id="UP000676649"/>
    </source>
</evidence>
<protein>
    <submittedName>
        <fullName evidence="2">Uncharacterized protein</fullName>
    </submittedName>
</protein>
<evidence type="ECO:0000313" key="2">
    <source>
        <dbReference type="EMBL" id="QWF70477.1"/>
    </source>
</evidence>
<name>A0A975MME0_9GAMM</name>
<dbReference type="AlphaFoldDB" id="A0A975MME0"/>